<reference evidence="1" key="2">
    <citation type="submission" date="2023-05" db="EMBL/GenBank/DDBJ databases">
        <authorList>
            <person name="Fouks B."/>
        </authorList>
    </citation>
    <scope>NUCLEOTIDE SEQUENCE</scope>
    <source>
        <strain evidence="1">Stay&amp;Tobe</strain>
        <tissue evidence="1">Testes</tissue>
    </source>
</reference>
<name>A0AAD8AEH6_DIPPU</name>
<organism evidence="1 2">
    <name type="scientific">Diploptera punctata</name>
    <name type="common">Pacific beetle cockroach</name>
    <dbReference type="NCBI Taxonomy" id="6984"/>
    <lineage>
        <taxon>Eukaryota</taxon>
        <taxon>Metazoa</taxon>
        <taxon>Ecdysozoa</taxon>
        <taxon>Arthropoda</taxon>
        <taxon>Hexapoda</taxon>
        <taxon>Insecta</taxon>
        <taxon>Pterygota</taxon>
        <taxon>Neoptera</taxon>
        <taxon>Polyneoptera</taxon>
        <taxon>Dictyoptera</taxon>
        <taxon>Blattodea</taxon>
        <taxon>Blaberoidea</taxon>
        <taxon>Blaberidae</taxon>
        <taxon>Diplopterinae</taxon>
        <taxon>Diploptera</taxon>
    </lineage>
</organism>
<dbReference type="Proteomes" id="UP001233999">
    <property type="component" value="Unassembled WGS sequence"/>
</dbReference>
<evidence type="ECO:0000313" key="2">
    <source>
        <dbReference type="Proteomes" id="UP001233999"/>
    </source>
</evidence>
<proteinExistence type="predicted"/>
<feature type="non-terminal residue" evidence="1">
    <location>
        <position position="97"/>
    </location>
</feature>
<accession>A0AAD8AEH6</accession>
<comment type="caution">
    <text evidence="1">The sequence shown here is derived from an EMBL/GenBank/DDBJ whole genome shotgun (WGS) entry which is preliminary data.</text>
</comment>
<dbReference type="EMBL" id="JASPKZ010001957">
    <property type="protein sequence ID" value="KAJ9596882.1"/>
    <property type="molecule type" value="Genomic_DNA"/>
</dbReference>
<feature type="non-terminal residue" evidence="1">
    <location>
        <position position="1"/>
    </location>
</feature>
<reference evidence="1" key="1">
    <citation type="journal article" date="2023" name="IScience">
        <title>Live-bearing cockroach genome reveals convergent evolutionary mechanisms linked to viviparity in insects and beyond.</title>
        <authorList>
            <person name="Fouks B."/>
            <person name="Harrison M.C."/>
            <person name="Mikhailova A.A."/>
            <person name="Marchal E."/>
            <person name="English S."/>
            <person name="Carruthers M."/>
            <person name="Jennings E.C."/>
            <person name="Chiamaka E.L."/>
            <person name="Frigard R.A."/>
            <person name="Pippel M."/>
            <person name="Attardo G.M."/>
            <person name="Benoit J.B."/>
            <person name="Bornberg-Bauer E."/>
            <person name="Tobe S.S."/>
        </authorList>
    </citation>
    <scope>NUCLEOTIDE SEQUENCE</scope>
    <source>
        <strain evidence="1">Stay&amp;Tobe</strain>
    </source>
</reference>
<sequence length="97" mass="10995">FLVSEVVFGETSENFLPQDHGQRARKSYPRLSYEMSLFFLHIGHCQKSVNVGCINILNANVNMILQKLENIKLFMYPLVLKSAYHLLILGPLGISVS</sequence>
<gene>
    <name evidence="1" type="ORF">L9F63_012138</name>
</gene>
<evidence type="ECO:0000313" key="1">
    <source>
        <dbReference type="EMBL" id="KAJ9596882.1"/>
    </source>
</evidence>
<protein>
    <submittedName>
        <fullName evidence="1">Uncharacterized protein</fullName>
    </submittedName>
</protein>
<keyword evidence="2" id="KW-1185">Reference proteome</keyword>
<dbReference type="AlphaFoldDB" id="A0AAD8AEH6"/>